<keyword evidence="3" id="KW-1185">Reference proteome</keyword>
<name>A0ABW6A319_9BACT</name>
<proteinExistence type="predicted"/>
<dbReference type="SMART" id="SM00382">
    <property type="entry name" value="AAA"/>
    <property type="match status" value="1"/>
</dbReference>
<evidence type="ECO:0000313" key="2">
    <source>
        <dbReference type="EMBL" id="MFD2918865.1"/>
    </source>
</evidence>
<dbReference type="InterPro" id="IPR003593">
    <property type="entry name" value="AAA+_ATPase"/>
</dbReference>
<organism evidence="2 3">
    <name type="scientific">Terrimonas rubra</name>
    <dbReference type="NCBI Taxonomy" id="1035890"/>
    <lineage>
        <taxon>Bacteria</taxon>
        <taxon>Pseudomonadati</taxon>
        <taxon>Bacteroidota</taxon>
        <taxon>Chitinophagia</taxon>
        <taxon>Chitinophagales</taxon>
        <taxon>Chitinophagaceae</taxon>
        <taxon>Terrimonas</taxon>
    </lineage>
</organism>
<evidence type="ECO:0000313" key="3">
    <source>
        <dbReference type="Proteomes" id="UP001597511"/>
    </source>
</evidence>
<dbReference type="InterPro" id="IPR050168">
    <property type="entry name" value="AAA_ATPase_domain"/>
</dbReference>
<dbReference type="PANTHER" id="PTHR23077">
    <property type="entry name" value="AAA-FAMILY ATPASE"/>
    <property type="match status" value="1"/>
</dbReference>
<dbReference type="RefSeq" id="WP_386095465.1">
    <property type="nucleotide sequence ID" value="NZ_JBHUOZ010000001.1"/>
</dbReference>
<comment type="caution">
    <text evidence="2">The sequence shown here is derived from an EMBL/GenBank/DDBJ whole genome shotgun (WGS) entry which is preliminary data.</text>
</comment>
<dbReference type="EMBL" id="JBHUOZ010000001">
    <property type="protein sequence ID" value="MFD2918865.1"/>
    <property type="molecule type" value="Genomic_DNA"/>
</dbReference>
<dbReference type="PANTHER" id="PTHR23077:SF198">
    <property type="entry name" value="ATP-DEPENDENT ZINC METALLOPROTEASE FTSH"/>
    <property type="match status" value="1"/>
</dbReference>
<evidence type="ECO:0000259" key="1">
    <source>
        <dbReference type="SMART" id="SM00382"/>
    </source>
</evidence>
<feature type="domain" description="AAA+ ATPase" evidence="1">
    <location>
        <begin position="121"/>
        <end position="253"/>
    </location>
</feature>
<dbReference type="SUPFAM" id="SSF52540">
    <property type="entry name" value="P-loop containing nucleoside triphosphate hydrolases"/>
    <property type="match status" value="1"/>
</dbReference>
<dbReference type="InterPro" id="IPR027417">
    <property type="entry name" value="P-loop_NTPase"/>
</dbReference>
<dbReference type="Proteomes" id="UP001597511">
    <property type="component" value="Unassembled WGS sequence"/>
</dbReference>
<protein>
    <submittedName>
        <fullName evidence="2">AAA family ATPase</fullName>
    </submittedName>
</protein>
<sequence>MAAADQIKSLIKSFAEGDDSRFYATAMQIAASEARNGHHALAEELKNLIDKAKAGKSTPLGVVKSFPVSASQKELNDLLELVHPNEKLKGMVLIPELEKSLKRVLDEQKKLDVLRQNNLFPRKNLLFIGPPGCGKTMSARVLASELGLPLFIIRLDGLISRYMGESIAKLRLIFDSMRQFRAIYLFDEFDSIGTTRSQGNDVGEIKRVLNTFLLQIEKDDSSSLIIAATNYPESLDKALFRRFDDIIQFPLPDKEKIYQLYKKELSEFKLSKKFNLQKISQESVGLSYAEIHKICEDIIKDYLVYGASEVSEDRLILYAHQRKNPY</sequence>
<dbReference type="CDD" id="cd19481">
    <property type="entry name" value="RecA-like_protease"/>
    <property type="match status" value="1"/>
</dbReference>
<dbReference type="Pfam" id="PF00004">
    <property type="entry name" value="AAA"/>
    <property type="match status" value="1"/>
</dbReference>
<dbReference type="InterPro" id="IPR003959">
    <property type="entry name" value="ATPase_AAA_core"/>
</dbReference>
<gene>
    <name evidence="2" type="ORF">ACFS6H_04025</name>
</gene>
<reference evidence="3" key="1">
    <citation type="journal article" date="2019" name="Int. J. Syst. Evol. Microbiol.">
        <title>The Global Catalogue of Microorganisms (GCM) 10K type strain sequencing project: providing services to taxonomists for standard genome sequencing and annotation.</title>
        <authorList>
            <consortium name="The Broad Institute Genomics Platform"/>
            <consortium name="The Broad Institute Genome Sequencing Center for Infectious Disease"/>
            <person name="Wu L."/>
            <person name="Ma J."/>
        </authorList>
    </citation>
    <scope>NUCLEOTIDE SEQUENCE [LARGE SCALE GENOMIC DNA]</scope>
    <source>
        <strain evidence="3">KCTC 23299</strain>
    </source>
</reference>
<accession>A0ABW6A319</accession>
<dbReference type="Gene3D" id="3.40.50.300">
    <property type="entry name" value="P-loop containing nucleotide triphosphate hydrolases"/>
    <property type="match status" value="1"/>
</dbReference>